<keyword evidence="1" id="KW-0934">Plastid</keyword>
<accession>A0A291F635</accession>
<dbReference type="GeneID" id="34730395"/>
<dbReference type="AlphaFoldDB" id="A0A291F635"/>
<name>A0A291F635_LOBCA</name>
<gene>
    <name evidence="1" type="primary">ORF228</name>
    <name evidence="1" type="ORF">Lo_car1Pt0556</name>
</gene>
<reference evidence="1" key="1">
    <citation type="journal article" date="2014" name="Proc. Natl. Acad. Sci. U.S.A.">
        <title>The dynamic history of plastid genomes in the Campanulaceae sensu lato is unique among angiosperms.</title>
        <authorList>
            <person name="Knox E.B."/>
        </authorList>
    </citation>
    <scope>NUCLEOTIDE SEQUENCE</scope>
</reference>
<proteinExistence type="predicted"/>
<geneLocation type="plastid" evidence="1"/>
<sequence>MNFPKYPKFEMDRPLFRALWDHKLDLLFCTMLLKYLEAWGVERTTPGHKLALAYLLNLELPTSNWVDRGVLMYVYTVNKGLETNSLFDRLVKFYIVKRGLKTDSLFDLICRGFMRLLNRGRRRSSIFDRMAVTYLLPRCNEAVYKGLSMGSLRDVFDLAKVEGKNFINENLEKISKTPMSFETAKLAIAFRSTQAFERETSDEFQHNAEMGYWIGALERLLELDEKEN</sequence>
<evidence type="ECO:0000313" key="1">
    <source>
        <dbReference type="EMBL" id="ATG27586.1"/>
    </source>
</evidence>
<reference evidence="1" key="2">
    <citation type="submission" date="2017-08" db="EMBL/GenBank/DDBJ databases">
        <authorList>
            <person name="Knox E.B."/>
        </authorList>
    </citation>
    <scope>NUCLEOTIDE SEQUENCE</scope>
</reference>
<protein>
    <submittedName>
        <fullName evidence="1">Uncharacterized protein</fullName>
    </submittedName>
</protein>
<dbReference type="RefSeq" id="YP_009437210.1">
    <property type="nucleotide sequence ID" value="NC_036097.1"/>
</dbReference>
<organism evidence="1">
    <name type="scientific">Lobelia cardinalis</name>
    <name type="common">Cardinal flower</name>
    <dbReference type="NCBI Taxonomy" id="76578"/>
    <lineage>
        <taxon>Eukaryota</taxon>
        <taxon>Viridiplantae</taxon>
        <taxon>Streptophyta</taxon>
        <taxon>Embryophyta</taxon>
        <taxon>Tracheophyta</taxon>
        <taxon>Spermatophyta</taxon>
        <taxon>Magnoliopsida</taxon>
        <taxon>eudicotyledons</taxon>
        <taxon>Gunneridae</taxon>
        <taxon>Pentapetalae</taxon>
        <taxon>asterids</taxon>
        <taxon>campanulids</taxon>
        <taxon>Asterales</taxon>
        <taxon>Campanulaceae</taxon>
        <taxon>Lobelia</taxon>
    </lineage>
</organism>
<dbReference type="EMBL" id="MF770634">
    <property type="protein sequence ID" value="ATG27586.1"/>
    <property type="molecule type" value="Genomic_DNA"/>
</dbReference>